<dbReference type="InterPro" id="IPR038763">
    <property type="entry name" value="DHH_sf"/>
</dbReference>
<dbReference type="InterPro" id="IPR001667">
    <property type="entry name" value="DDH_dom"/>
</dbReference>
<protein>
    <submittedName>
        <fullName evidence="3">DHH family phosphoesterase</fullName>
    </submittedName>
</protein>
<reference evidence="3" key="1">
    <citation type="submission" date="2022-11" db="EMBL/GenBank/DDBJ databases">
        <title>Complete genome sequence of Methanogenium organophilum DSM 3596.</title>
        <authorList>
            <person name="Chen S.-C."/>
            <person name="Lai S.-J."/>
            <person name="You Y.-T."/>
        </authorList>
    </citation>
    <scope>NUCLEOTIDE SEQUENCE</scope>
    <source>
        <strain evidence="3">DSM 3596</strain>
    </source>
</reference>
<dbReference type="InterPro" id="IPR051673">
    <property type="entry name" value="SSDNA_exonuclease_RecJ"/>
</dbReference>
<dbReference type="KEGG" id="mou:OU421_00175"/>
<dbReference type="SUPFAM" id="SSF64182">
    <property type="entry name" value="DHH phosphoesterases"/>
    <property type="match status" value="1"/>
</dbReference>
<evidence type="ECO:0000313" key="3">
    <source>
        <dbReference type="EMBL" id="WAI01330.1"/>
    </source>
</evidence>
<accession>A0A9X9T839</accession>
<evidence type="ECO:0000259" key="1">
    <source>
        <dbReference type="Pfam" id="PF01368"/>
    </source>
</evidence>
<dbReference type="GeneID" id="76833471"/>
<proteinExistence type="predicted"/>
<organism evidence="3 4">
    <name type="scientific">Methanogenium organophilum</name>
    <dbReference type="NCBI Taxonomy" id="2199"/>
    <lineage>
        <taxon>Archaea</taxon>
        <taxon>Methanobacteriati</taxon>
        <taxon>Methanobacteriota</taxon>
        <taxon>Stenosarchaea group</taxon>
        <taxon>Methanomicrobia</taxon>
        <taxon>Methanomicrobiales</taxon>
        <taxon>Methanomicrobiaceae</taxon>
        <taxon>Methanogenium</taxon>
    </lineage>
</organism>
<dbReference type="GO" id="GO:0003676">
    <property type="term" value="F:nucleic acid binding"/>
    <property type="evidence" value="ECO:0007669"/>
    <property type="project" value="InterPro"/>
</dbReference>
<dbReference type="Gene3D" id="3.90.1640.30">
    <property type="match status" value="1"/>
</dbReference>
<dbReference type="PANTHER" id="PTHR30255">
    <property type="entry name" value="SINGLE-STRANDED-DNA-SPECIFIC EXONUCLEASE RECJ"/>
    <property type="match status" value="1"/>
</dbReference>
<keyword evidence="4" id="KW-1185">Reference proteome</keyword>
<dbReference type="GO" id="GO:0004527">
    <property type="term" value="F:exonuclease activity"/>
    <property type="evidence" value="ECO:0007669"/>
    <property type="project" value="UniProtKB-KW"/>
</dbReference>
<dbReference type="Pfam" id="PF02272">
    <property type="entry name" value="DHHA1"/>
    <property type="match status" value="1"/>
</dbReference>
<feature type="domain" description="DHHA1" evidence="2">
    <location>
        <begin position="313"/>
        <end position="401"/>
    </location>
</feature>
<dbReference type="Pfam" id="PF01368">
    <property type="entry name" value="DHH"/>
    <property type="match status" value="1"/>
</dbReference>
<feature type="domain" description="DDH" evidence="1">
    <location>
        <begin position="22"/>
        <end position="139"/>
    </location>
</feature>
<gene>
    <name evidence="3" type="ORF">OU421_00175</name>
</gene>
<dbReference type="EMBL" id="CP113361">
    <property type="protein sequence ID" value="WAI01330.1"/>
    <property type="molecule type" value="Genomic_DNA"/>
</dbReference>
<dbReference type="AlphaFoldDB" id="A0A9X9T839"/>
<dbReference type="Proteomes" id="UP001163096">
    <property type="component" value="Chromosome"/>
</dbReference>
<dbReference type="InterPro" id="IPR003156">
    <property type="entry name" value="DHHA1_dom"/>
</dbReference>
<sequence>MSIESAAAHLAENLREKEYVEIYGHHDADGIAAASIMVHALIREEIQVRLRILPRICPDDISSGNATVLCDFGSGISDLSDDVMVIDHHVPRFEGEFHVNPRLEGIDGESELSASGAAYTVAQHIGDNRDLAGLALIGMIGDHQTIQGHNQDIVNEGMANSFITPGKGIPLFGRDLHEKLYTALHPMSYGIAGEDETVRSLIDSCTVRNEVDMGRLLSDVILKISPYHNARSMTSLWGDTWHLERGSVKDAHSMAGILDGCGKSGRGILGAALCLRSHEHLDDAWEMARAYRLRVIDAARNAHPVNENPFVYEIADADAVSGVADAFSFDGLMNHPVAVMAPFDEWYSVSARCPQGVEKDLAAILSVLAGECGGSGGGHHSRGGAKIPRDKMECFISGFQEACA</sequence>
<dbReference type="RefSeq" id="WP_268186556.1">
    <property type="nucleotide sequence ID" value="NZ_CP113361.1"/>
</dbReference>
<dbReference type="PANTHER" id="PTHR30255:SF2">
    <property type="entry name" value="SINGLE-STRANDED-DNA-SPECIFIC EXONUCLEASE RECJ"/>
    <property type="match status" value="1"/>
</dbReference>
<evidence type="ECO:0000313" key="4">
    <source>
        <dbReference type="Proteomes" id="UP001163096"/>
    </source>
</evidence>
<name>A0A9X9T839_METOG</name>
<evidence type="ECO:0000259" key="2">
    <source>
        <dbReference type="Pfam" id="PF02272"/>
    </source>
</evidence>